<dbReference type="EMBL" id="MRAE01000019">
    <property type="protein sequence ID" value="OOO65442.1"/>
    <property type="molecule type" value="Genomic_DNA"/>
</dbReference>
<dbReference type="SUPFAM" id="SSF53155">
    <property type="entry name" value="Methylated DNA-protein cysteine methyltransferase domain"/>
    <property type="match status" value="1"/>
</dbReference>
<dbReference type="GO" id="GO:0006307">
    <property type="term" value="P:DNA alkylation repair"/>
    <property type="evidence" value="ECO:0007669"/>
    <property type="project" value="UniProtKB-UniRule"/>
</dbReference>
<evidence type="ECO:0000256" key="3">
    <source>
        <dbReference type="ARBA" id="ARBA00022490"/>
    </source>
</evidence>
<keyword evidence="5 9" id="KW-0808">Transferase</keyword>
<dbReference type="Proteomes" id="UP000190256">
    <property type="component" value="Unassembled WGS sequence"/>
</dbReference>
<dbReference type="InterPro" id="IPR001497">
    <property type="entry name" value="MethylDNA_cys_MeTrfase_AS"/>
</dbReference>
<feature type="active site" description="Nucleophile; methyl group acceptor" evidence="9">
    <location>
        <position position="123"/>
    </location>
</feature>
<evidence type="ECO:0000313" key="14">
    <source>
        <dbReference type="Proteomes" id="UP000190206"/>
    </source>
</evidence>
<evidence type="ECO:0000259" key="10">
    <source>
        <dbReference type="Pfam" id="PF01035"/>
    </source>
</evidence>
<dbReference type="Gene3D" id="3.30.160.70">
    <property type="entry name" value="Methylated DNA-protein cysteine methyltransferase domain"/>
    <property type="match status" value="1"/>
</dbReference>
<reference evidence="13 15" key="1">
    <citation type="submission" date="2016-12" db="EMBL/GenBank/DDBJ databases">
        <title>Clostridium tepidum sp. nov., a close relative of Clostridium sporogenes and Clostridium botulinum Group I.</title>
        <authorList>
            <person name="Dobritsa A.P."/>
            <person name="Kutumbaka K.K."/>
            <person name="Werner K."/>
            <person name="Wiedmann M."/>
            <person name="Asmus A."/>
            <person name="Samadpour M."/>
        </authorList>
    </citation>
    <scope>NUCLEOTIDE SEQUENCE [LARGE SCALE GENOMIC DNA]</scope>
    <source>
        <strain evidence="13 15">IEH 97212</strain>
    </source>
</reference>
<dbReference type="GO" id="GO:0032259">
    <property type="term" value="P:methylation"/>
    <property type="evidence" value="ECO:0007669"/>
    <property type="project" value="UniProtKB-KW"/>
</dbReference>
<accession>A0A1S9I5I2</accession>
<dbReference type="Pfam" id="PF02870">
    <property type="entry name" value="Methyltransf_1N"/>
    <property type="match status" value="1"/>
</dbReference>
<name>A0A1S9I5I2_9CLOT</name>
<evidence type="ECO:0000256" key="7">
    <source>
        <dbReference type="ARBA" id="ARBA00023204"/>
    </source>
</evidence>
<protein>
    <recommendedName>
        <fullName evidence="9">Methylated-DNA--protein-cysteine methyltransferase</fullName>
        <ecNumber evidence="9">2.1.1.63</ecNumber>
    </recommendedName>
    <alternativeName>
        <fullName evidence="9">6-O-methylguanine-DNA methyltransferase</fullName>
        <shortName evidence="9">MGMT</shortName>
    </alternativeName>
    <alternativeName>
        <fullName evidence="9">O-6-methylguanine-DNA-alkyltransferase</fullName>
    </alternativeName>
</protein>
<feature type="domain" description="Methylated-DNA-[protein]-cysteine S-methyltransferase DNA binding" evidence="10">
    <location>
        <begin position="72"/>
        <end position="151"/>
    </location>
</feature>
<evidence type="ECO:0000259" key="11">
    <source>
        <dbReference type="Pfam" id="PF02870"/>
    </source>
</evidence>
<dbReference type="InterPro" id="IPR023546">
    <property type="entry name" value="MGMT"/>
</dbReference>
<organism evidence="13 15">
    <name type="scientific">Clostridium tepidum</name>
    <dbReference type="NCBI Taxonomy" id="1962263"/>
    <lineage>
        <taxon>Bacteria</taxon>
        <taxon>Bacillati</taxon>
        <taxon>Bacillota</taxon>
        <taxon>Clostridia</taxon>
        <taxon>Eubacteriales</taxon>
        <taxon>Clostridiaceae</taxon>
        <taxon>Clostridium</taxon>
    </lineage>
</organism>
<reference evidence="12 14" key="2">
    <citation type="submission" date="2016-12" db="EMBL/GenBank/DDBJ databases">
        <title>Clostridium tepidum sp. nov., a close relative of Clostridium sporogenes and Clostridium botulinum Group I.</title>
        <authorList>
            <person name="Dobritsa A.P."/>
            <person name="Kutumbaka K."/>
            <person name="Werner K."/>
            <person name="Samadpour M."/>
        </authorList>
    </citation>
    <scope>NUCLEOTIDE SEQUENCE [LARGE SCALE GENOMIC DNA]</scope>
    <source>
        <strain evidence="12 14">PE</strain>
    </source>
</reference>
<gene>
    <name evidence="12" type="ORF">BS637_05605</name>
    <name evidence="13" type="ORF">BS638_08785</name>
</gene>
<dbReference type="InterPro" id="IPR014048">
    <property type="entry name" value="MethylDNA_cys_MeTrfase_DNA-bd"/>
</dbReference>
<dbReference type="PROSITE" id="PS00374">
    <property type="entry name" value="MGMT"/>
    <property type="match status" value="1"/>
</dbReference>
<keyword evidence="6 9" id="KW-0227">DNA damage</keyword>
<evidence type="ECO:0000256" key="5">
    <source>
        <dbReference type="ARBA" id="ARBA00022679"/>
    </source>
</evidence>
<comment type="catalytic activity">
    <reaction evidence="8 9">
        <text>a 6-O-methyl-2'-deoxyguanosine in DNA + L-cysteinyl-[protein] = S-methyl-L-cysteinyl-[protein] + a 2'-deoxyguanosine in DNA</text>
        <dbReference type="Rhea" id="RHEA:24000"/>
        <dbReference type="Rhea" id="RHEA-COMP:10131"/>
        <dbReference type="Rhea" id="RHEA-COMP:10132"/>
        <dbReference type="Rhea" id="RHEA-COMP:11367"/>
        <dbReference type="Rhea" id="RHEA-COMP:11368"/>
        <dbReference type="ChEBI" id="CHEBI:29950"/>
        <dbReference type="ChEBI" id="CHEBI:82612"/>
        <dbReference type="ChEBI" id="CHEBI:85445"/>
        <dbReference type="ChEBI" id="CHEBI:85448"/>
        <dbReference type="EC" id="2.1.1.63"/>
    </reaction>
</comment>
<feature type="domain" description="Methylguanine DNA methyltransferase ribonuclease-like" evidence="11">
    <location>
        <begin position="7"/>
        <end position="67"/>
    </location>
</feature>
<evidence type="ECO:0000256" key="4">
    <source>
        <dbReference type="ARBA" id="ARBA00022603"/>
    </source>
</evidence>
<evidence type="ECO:0000313" key="12">
    <source>
        <dbReference type="EMBL" id="OOO62761.1"/>
    </source>
</evidence>
<comment type="miscellaneous">
    <text evidence="9">This enzyme catalyzes only one turnover and therefore is not strictly catalytic. According to one definition, an enzyme is a biocatalyst that acts repeatedly and over many reaction cycles.</text>
</comment>
<evidence type="ECO:0000313" key="15">
    <source>
        <dbReference type="Proteomes" id="UP000190256"/>
    </source>
</evidence>
<keyword evidence="14" id="KW-1185">Reference proteome</keyword>
<dbReference type="SUPFAM" id="SSF46767">
    <property type="entry name" value="Methylated DNA-protein cysteine methyltransferase, C-terminal domain"/>
    <property type="match status" value="1"/>
</dbReference>
<dbReference type="NCBIfam" id="TIGR00589">
    <property type="entry name" value="ogt"/>
    <property type="match status" value="1"/>
</dbReference>
<dbReference type="CDD" id="cd06445">
    <property type="entry name" value="ATase"/>
    <property type="match status" value="1"/>
</dbReference>
<keyword evidence="4 9" id="KW-0489">Methyltransferase</keyword>
<keyword evidence="3 9" id="KW-0963">Cytoplasm</keyword>
<comment type="function">
    <text evidence="9">Involved in the cellular defense against the biological effects of O6-methylguanine (O6-MeG) and O4-methylthymine (O4-MeT) in DNA. Repairs the methylated nucleobase in DNA by stoichiometrically transferring the methyl group to a cysteine residue in the enzyme. This is a suicide reaction: the enzyme is irreversibly inactivated.</text>
</comment>
<dbReference type="EC" id="2.1.1.63" evidence="9"/>
<comment type="caution">
    <text evidence="13">The sequence shown here is derived from an EMBL/GenBank/DDBJ whole genome shotgun (WGS) entry which is preliminary data.</text>
</comment>
<evidence type="ECO:0000256" key="9">
    <source>
        <dbReference type="HAMAP-Rule" id="MF_00772"/>
    </source>
</evidence>
<evidence type="ECO:0000313" key="13">
    <source>
        <dbReference type="EMBL" id="OOO65442.1"/>
    </source>
</evidence>
<dbReference type="AlphaFoldDB" id="A0A1S9I5I2"/>
<dbReference type="Gene3D" id="1.10.10.10">
    <property type="entry name" value="Winged helix-like DNA-binding domain superfamily/Winged helix DNA-binding domain"/>
    <property type="match status" value="1"/>
</dbReference>
<dbReference type="GO" id="GO:0005737">
    <property type="term" value="C:cytoplasm"/>
    <property type="evidence" value="ECO:0007669"/>
    <property type="project" value="UniProtKB-SubCell"/>
</dbReference>
<dbReference type="RefSeq" id="WP_078023788.1">
    <property type="nucleotide sequence ID" value="NZ_JADPGM010000004.1"/>
</dbReference>
<dbReference type="HAMAP" id="MF_00772">
    <property type="entry name" value="OGT"/>
    <property type="match status" value="1"/>
</dbReference>
<comment type="subcellular location">
    <subcellularLocation>
        <location evidence="9">Cytoplasm</location>
    </subcellularLocation>
</comment>
<evidence type="ECO:0000256" key="6">
    <source>
        <dbReference type="ARBA" id="ARBA00022763"/>
    </source>
</evidence>
<dbReference type="InterPro" id="IPR008332">
    <property type="entry name" value="MethylG_MeTrfase_N"/>
</dbReference>
<sequence>MNNAYCYKTPIGEIVIVDNGRSIVQVFFGNNIPKNVNIVENNLLKKANNQLKEYFWGKRKKFDLYLQPQGTEFQKKVWKALQEIPYGETRSYKEIAINIGNEKACRAVGMANNKNPIPIFIPCHRVIGSNSNLIGYAGGLDIKETLLRIESKD</sequence>
<evidence type="ECO:0000256" key="8">
    <source>
        <dbReference type="ARBA" id="ARBA00049348"/>
    </source>
</evidence>
<dbReference type="STRING" id="1962263.BS637_05605"/>
<proteinExistence type="inferred from homology"/>
<dbReference type="GO" id="GO:0003908">
    <property type="term" value="F:methylated-DNA-[protein]-cysteine S-methyltransferase activity"/>
    <property type="evidence" value="ECO:0007669"/>
    <property type="project" value="UniProtKB-UniRule"/>
</dbReference>
<dbReference type="Pfam" id="PF01035">
    <property type="entry name" value="DNA_binding_1"/>
    <property type="match status" value="1"/>
</dbReference>
<comment type="catalytic activity">
    <reaction evidence="1 9">
        <text>a 4-O-methyl-thymidine in DNA + L-cysteinyl-[protein] = a thymidine in DNA + S-methyl-L-cysteinyl-[protein]</text>
        <dbReference type="Rhea" id="RHEA:53428"/>
        <dbReference type="Rhea" id="RHEA-COMP:10131"/>
        <dbReference type="Rhea" id="RHEA-COMP:10132"/>
        <dbReference type="Rhea" id="RHEA-COMP:13555"/>
        <dbReference type="Rhea" id="RHEA-COMP:13556"/>
        <dbReference type="ChEBI" id="CHEBI:29950"/>
        <dbReference type="ChEBI" id="CHEBI:82612"/>
        <dbReference type="ChEBI" id="CHEBI:137386"/>
        <dbReference type="ChEBI" id="CHEBI:137387"/>
        <dbReference type="EC" id="2.1.1.63"/>
    </reaction>
</comment>
<dbReference type="EMBL" id="MRAD01000004">
    <property type="protein sequence ID" value="OOO62761.1"/>
    <property type="molecule type" value="Genomic_DNA"/>
</dbReference>
<dbReference type="Proteomes" id="UP000190206">
    <property type="component" value="Unassembled WGS sequence"/>
</dbReference>
<keyword evidence="7 9" id="KW-0234">DNA repair</keyword>
<dbReference type="InterPro" id="IPR036217">
    <property type="entry name" value="MethylDNA_cys_MeTrfase_DNAb"/>
</dbReference>
<dbReference type="OrthoDB" id="9802228at2"/>
<comment type="similarity">
    <text evidence="2 9">Belongs to the MGMT family.</text>
</comment>
<dbReference type="PANTHER" id="PTHR10815:SF5">
    <property type="entry name" value="METHYLATED-DNA--PROTEIN-CYSTEINE METHYLTRANSFERASE"/>
    <property type="match status" value="1"/>
</dbReference>
<dbReference type="InterPro" id="IPR036388">
    <property type="entry name" value="WH-like_DNA-bd_sf"/>
</dbReference>
<dbReference type="PANTHER" id="PTHR10815">
    <property type="entry name" value="METHYLATED-DNA--PROTEIN-CYSTEINE METHYLTRANSFERASE"/>
    <property type="match status" value="1"/>
</dbReference>
<dbReference type="InterPro" id="IPR036631">
    <property type="entry name" value="MGMT_N_sf"/>
</dbReference>
<evidence type="ECO:0000256" key="1">
    <source>
        <dbReference type="ARBA" id="ARBA00001286"/>
    </source>
</evidence>
<dbReference type="FunFam" id="1.10.10.10:FF:000214">
    <property type="entry name" value="Methylated-DNA--protein-cysteine methyltransferase"/>
    <property type="match status" value="1"/>
</dbReference>
<evidence type="ECO:0000256" key="2">
    <source>
        <dbReference type="ARBA" id="ARBA00008711"/>
    </source>
</evidence>